<keyword evidence="3" id="KW-0804">Transcription</keyword>
<evidence type="ECO:0000256" key="2">
    <source>
        <dbReference type="ARBA" id="ARBA00023125"/>
    </source>
</evidence>
<dbReference type="Pfam" id="PF01638">
    <property type="entry name" value="HxlR"/>
    <property type="match status" value="1"/>
</dbReference>
<keyword evidence="1" id="KW-0805">Transcription regulation</keyword>
<dbReference type="InterPro" id="IPR036390">
    <property type="entry name" value="WH_DNA-bd_sf"/>
</dbReference>
<gene>
    <name evidence="5" type="ORF">L2764_11720</name>
</gene>
<evidence type="ECO:0000259" key="4">
    <source>
        <dbReference type="PROSITE" id="PS51118"/>
    </source>
</evidence>
<dbReference type="SUPFAM" id="SSF46785">
    <property type="entry name" value="Winged helix' DNA-binding domain"/>
    <property type="match status" value="1"/>
</dbReference>
<keyword evidence="6" id="KW-1185">Reference proteome</keyword>
<evidence type="ECO:0000256" key="3">
    <source>
        <dbReference type="ARBA" id="ARBA00023163"/>
    </source>
</evidence>
<evidence type="ECO:0000313" key="6">
    <source>
        <dbReference type="Proteomes" id="UP001203423"/>
    </source>
</evidence>
<proteinExistence type="predicted"/>
<accession>A0ABT0LCR1</accession>
<organism evidence="5 6">
    <name type="scientific">Shewanella surugensis</name>
    <dbReference type="NCBI Taxonomy" id="212020"/>
    <lineage>
        <taxon>Bacteria</taxon>
        <taxon>Pseudomonadati</taxon>
        <taxon>Pseudomonadota</taxon>
        <taxon>Gammaproteobacteria</taxon>
        <taxon>Alteromonadales</taxon>
        <taxon>Shewanellaceae</taxon>
        <taxon>Shewanella</taxon>
    </lineage>
</organism>
<dbReference type="PROSITE" id="PS51118">
    <property type="entry name" value="HTH_HXLR"/>
    <property type="match status" value="1"/>
</dbReference>
<dbReference type="InterPro" id="IPR002577">
    <property type="entry name" value="HTH_HxlR"/>
</dbReference>
<keyword evidence="2" id="KW-0238">DNA-binding</keyword>
<name>A0ABT0LCR1_9GAMM</name>
<evidence type="ECO:0000256" key="1">
    <source>
        <dbReference type="ARBA" id="ARBA00023015"/>
    </source>
</evidence>
<dbReference type="RefSeq" id="WP_248940411.1">
    <property type="nucleotide sequence ID" value="NZ_JAKIKS010000040.1"/>
</dbReference>
<dbReference type="PANTHER" id="PTHR33204">
    <property type="entry name" value="TRANSCRIPTIONAL REGULATOR, MARR FAMILY"/>
    <property type="match status" value="1"/>
</dbReference>
<sequence length="82" mass="9289">MTTEITAPLPHTPVRGSQSGVPIMALFDLLGRKWNMRILWQLRKQALNFRALQAQCDAMSPSVLNDRLKQLTQENLLISTTL</sequence>
<feature type="domain" description="HTH hxlR-type" evidence="4">
    <location>
        <begin position="21"/>
        <end position="82"/>
    </location>
</feature>
<reference evidence="5 6" key="1">
    <citation type="submission" date="2022-01" db="EMBL/GenBank/DDBJ databases">
        <title>Whole genome-based taxonomy of the Shewanellaceae.</title>
        <authorList>
            <person name="Martin-Rodriguez A.J."/>
        </authorList>
    </citation>
    <scope>NUCLEOTIDE SEQUENCE [LARGE SCALE GENOMIC DNA]</scope>
    <source>
        <strain evidence="5 6">DSM 17177</strain>
    </source>
</reference>
<dbReference type="Proteomes" id="UP001203423">
    <property type="component" value="Unassembled WGS sequence"/>
</dbReference>
<dbReference type="InterPro" id="IPR036388">
    <property type="entry name" value="WH-like_DNA-bd_sf"/>
</dbReference>
<dbReference type="PANTHER" id="PTHR33204:SF37">
    <property type="entry name" value="HTH-TYPE TRANSCRIPTIONAL REGULATOR YODB"/>
    <property type="match status" value="1"/>
</dbReference>
<evidence type="ECO:0000313" key="5">
    <source>
        <dbReference type="EMBL" id="MCL1125125.1"/>
    </source>
</evidence>
<dbReference type="Gene3D" id="1.10.10.10">
    <property type="entry name" value="Winged helix-like DNA-binding domain superfamily/Winged helix DNA-binding domain"/>
    <property type="match status" value="1"/>
</dbReference>
<dbReference type="EMBL" id="JAKIKS010000040">
    <property type="protein sequence ID" value="MCL1125125.1"/>
    <property type="molecule type" value="Genomic_DNA"/>
</dbReference>
<comment type="caution">
    <text evidence="5">The sequence shown here is derived from an EMBL/GenBank/DDBJ whole genome shotgun (WGS) entry which is preliminary data.</text>
</comment>
<protein>
    <submittedName>
        <fullName evidence="5">Winged helix-turn-helix transcriptional regulator</fullName>
    </submittedName>
</protein>